<dbReference type="SFLD" id="SFLDS00029">
    <property type="entry name" value="Radical_SAM"/>
    <property type="match status" value="1"/>
</dbReference>
<keyword evidence="12" id="KW-1185">Reference proteome</keyword>
<dbReference type="RefSeq" id="WP_323304100.1">
    <property type="nucleotide sequence ID" value="NZ_JAYGHX010000001.1"/>
</dbReference>
<name>A0ABU5RQE3_9CYAN</name>
<dbReference type="SUPFAM" id="SSF102114">
    <property type="entry name" value="Radical SAM enzymes"/>
    <property type="match status" value="1"/>
</dbReference>
<dbReference type="PROSITE" id="PS51918">
    <property type="entry name" value="RADICAL_SAM"/>
    <property type="match status" value="1"/>
</dbReference>
<dbReference type="CDD" id="cd21117">
    <property type="entry name" value="Twitch_MoaA"/>
    <property type="match status" value="1"/>
</dbReference>
<keyword evidence="6" id="KW-0411">Iron-sulfur</keyword>
<evidence type="ECO:0000256" key="2">
    <source>
        <dbReference type="ARBA" id="ARBA00022691"/>
    </source>
</evidence>
<reference evidence="11 12" key="1">
    <citation type="submission" date="2023-12" db="EMBL/GenBank/DDBJ databases">
        <title>Baltic Sea Cyanobacteria.</title>
        <authorList>
            <person name="Delbaje E."/>
            <person name="Fewer D.P."/>
            <person name="Shishido T.K."/>
        </authorList>
    </citation>
    <scope>NUCLEOTIDE SEQUENCE [LARGE SCALE GENOMIC DNA]</scope>
    <source>
        <strain evidence="11 12">UHCC 0139</strain>
    </source>
</reference>
<dbReference type="InterPro" id="IPR010505">
    <property type="entry name" value="MoaA_twitch"/>
</dbReference>
<dbReference type="InterPro" id="IPR050105">
    <property type="entry name" value="MoCo_biosynth_MoaA/MoaC"/>
</dbReference>
<keyword evidence="4" id="KW-0547">Nucleotide-binding</keyword>
<dbReference type="CDD" id="cd01335">
    <property type="entry name" value="Radical_SAM"/>
    <property type="match status" value="1"/>
</dbReference>
<dbReference type="SFLD" id="SFLDG01383">
    <property type="entry name" value="cyclic_pyranopterin_phosphate"/>
    <property type="match status" value="1"/>
</dbReference>
<dbReference type="SFLD" id="SFLDG01386">
    <property type="entry name" value="main_SPASM_domain-containing"/>
    <property type="match status" value="1"/>
</dbReference>
<feature type="domain" description="Radical SAM core" evidence="10">
    <location>
        <begin position="8"/>
        <end position="240"/>
    </location>
</feature>
<dbReference type="PANTHER" id="PTHR22960">
    <property type="entry name" value="MOLYBDOPTERIN COFACTOR SYNTHESIS PROTEIN A"/>
    <property type="match status" value="1"/>
</dbReference>
<evidence type="ECO:0000256" key="5">
    <source>
        <dbReference type="ARBA" id="ARBA00023004"/>
    </source>
</evidence>
<keyword evidence="2" id="KW-0949">S-adenosyl-L-methionine</keyword>
<sequence>MAERPLDLHGRPLGVLRLSLTARCNLACPYCCPDLEDPPDLLTLAERVALVEATVGLGVHTLRLTGGEPLLHRRLEELIAALQPLRRRDPADPRGALREIALTSNGVLLGAERARQLKAAGLDRITLSLDGTDGASVARMAGLGGAAAGEAVLAKVLAAIRHAREAGFDPALGAVKLNAVITRTGNADQLLPLAELAREQGLELRLIEFMDVGNRNGWAPEQVLPAAEMVARIGAVWPLEPVGRAPHGTAGRWRYRDRAAAGAGADGGAHLAVVASITAPFCGDCNRLRITADGVAYSCLFAAAGTDLKPWLRPGADAAALEQALRHLWLQRRDRYSEERQEAVDQRPVPAEMAYLGG</sequence>
<evidence type="ECO:0000256" key="7">
    <source>
        <dbReference type="ARBA" id="ARBA00023134"/>
    </source>
</evidence>
<dbReference type="PANTHER" id="PTHR22960:SF0">
    <property type="entry name" value="MOLYBDENUM COFACTOR BIOSYNTHESIS PROTEIN 1"/>
    <property type="match status" value="1"/>
</dbReference>
<keyword evidence="1" id="KW-0004">4Fe-4S</keyword>
<dbReference type="Pfam" id="PF06463">
    <property type="entry name" value="Mob_synth_C"/>
    <property type="match status" value="1"/>
</dbReference>
<accession>A0ABU5RQE3</accession>
<protein>
    <submittedName>
        <fullName evidence="11">Radical SAM protein</fullName>
    </submittedName>
</protein>
<comment type="caution">
    <text evidence="11">The sequence shown here is derived from an EMBL/GenBank/DDBJ whole genome shotgun (WGS) entry which is preliminary data.</text>
</comment>
<evidence type="ECO:0000313" key="11">
    <source>
        <dbReference type="EMBL" id="MEA5389976.1"/>
    </source>
</evidence>
<evidence type="ECO:0000313" key="12">
    <source>
        <dbReference type="Proteomes" id="UP001304461"/>
    </source>
</evidence>
<dbReference type="InterPro" id="IPR058240">
    <property type="entry name" value="rSAM_sf"/>
</dbReference>
<keyword evidence="7" id="KW-0342">GTP-binding</keyword>
<dbReference type="Pfam" id="PF04055">
    <property type="entry name" value="Radical_SAM"/>
    <property type="match status" value="1"/>
</dbReference>
<dbReference type="InterPro" id="IPR013785">
    <property type="entry name" value="Aldolase_TIM"/>
</dbReference>
<keyword evidence="3" id="KW-0479">Metal-binding</keyword>
<dbReference type="EMBL" id="JAYGHX010000001">
    <property type="protein sequence ID" value="MEA5389976.1"/>
    <property type="molecule type" value="Genomic_DNA"/>
</dbReference>
<evidence type="ECO:0000256" key="9">
    <source>
        <dbReference type="ARBA" id="ARBA00023239"/>
    </source>
</evidence>
<evidence type="ECO:0000256" key="3">
    <source>
        <dbReference type="ARBA" id="ARBA00022723"/>
    </source>
</evidence>
<keyword evidence="9" id="KW-0456">Lyase</keyword>
<dbReference type="InterPro" id="IPR007197">
    <property type="entry name" value="rSAM"/>
</dbReference>
<dbReference type="InterPro" id="IPR040064">
    <property type="entry name" value="MoaA-like"/>
</dbReference>
<evidence type="ECO:0000256" key="4">
    <source>
        <dbReference type="ARBA" id="ARBA00022741"/>
    </source>
</evidence>
<evidence type="ECO:0000259" key="10">
    <source>
        <dbReference type="PROSITE" id="PS51918"/>
    </source>
</evidence>
<evidence type="ECO:0000256" key="6">
    <source>
        <dbReference type="ARBA" id="ARBA00023014"/>
    </source>
</evidence>
<dbReference type="Proteomes" id="UP001304461">
    <property type="component" value="Unassembled WGS sequence"/>
</dbReference>
<dbReference type="SFLD" id="SFLDG01067">
    <property type="entry name" value="SPASM/twitch_domain_containing"/>
    <property type="match status" value="1"/>
</dbReference>
<evidence type="ECO:0000256" key="8">
    <source>
        <dbReference type="ARBA" id="ARBA00023150"/>
    </source>
</evidence>
<keyword evidence="8" id="KW-0501">Molybdenum cofactor biosynthesis</keyword>
<dbReference type="Gene3D" id="3.20.20.70">
    <property type="entry name" value="Aldolase class I"/>
    <property type="match status" value="1"/>
</dbReference>
<keyword evidence="5" id="KW-0408">Iron</keyword>
<proteinExistence type="predicted"/>
<organism evidence="11 12">
    <name type="scientific">Cyanobium gracile UHCC 0139</name>
    <dbReference type="NCBI Taxonomy" id="3110308"/>
    <lineage>
        <taxon>Bacteria</taxon>
        <taxon>Bacillati</taxon>
        <taxon>Cyanobacteriota</taxon>
        <taxon>Cyanophyceae</taxon>
        <taxon>Synechococcales</taxon>
        <taxon>Prochlorococcaceae</taxon>
        <taxon>Cyanobium</taxon>
    </lineage>
</organism>
<gene>
    <name evidence="11" type="ORF">VB738_01755</name>
</gene>
<evidence type="ECO:0000256" key="1">
    <source>
        <dbReference type="ARBA" id="ARBA00022485"/>
    </source>
</evidence>